<dbReference type="RefSeq" id="WP_052950773.1">
    <property type="nucleotide sequence ID" value="NZ_FQVC01000006.1"/>
</dbReference>
<evidence type="ECO:0000256" key="5">
    <source>
        <dbReference type="ARBA" id="ARBA00022989"/>
    </source>
</evidence>
<evidence type="ECO:0000256" key="4">
    <source>
        <dbReference type="ARBA" id="ARBA00022692"/>
    </source>
</evidence>
<comment type="subcellular location">
    <subcellularLocation>
        <location evidence="1">Membrane</location>
        <topology evidence="1">Multi-pass membrane protein</topology>
    </subcellularLocation>
</comment>
<name>A0A1M5A9T7_9HYPH</name>
<dbReference type="GO" id="GO:0000271">
    <property type="term" value="P:polysaccharide biosynthetic process"/>
    <property type="evidence" value="ECO:0007669"/>
    <property type="project" value="UniProtKB-KW"/>
</dbReference>
<sequence length="480" mass="53150">MTIKAESQRSGVEMRRHRRYQMPNRIYLAVLIALAEGLVAAIIVLVVAILAGVTSEPLAPANLILASVAGLAYGFASLVSAASFLSNPRPRRPVLMESLVSWILAFALGLAAIFMLDLDHSAQRSGLLATFAVVGVIVMGLRGAMFMQVLAMMSRGQLQMERIGVAGATEDVINYLVNGQVWRHGAQPVKTLQLGADEAATLTEDSEILTRFVEDCIARNCEQVVFVGDMNDLATMSRIVQACRRYALNVVFAPATRRNDMQYLDIVPLGPNNSVRILNKPLGHAGLAAKRLFDILGSAAGLLLLSPFLLLVAVLIKLDSPGPVFFRQERMGFNGRAFSILKFRSMRVMEDGHTMRQVEREDPRITRIGKLLRSSSIDELPQLINVLMGQMSLVGPRPHAVLHDATMARQLSQYAHRQRIKPGITGWAQVNGFRGDTSTFERIEGRVLHDLYYIDNWSMLFDVWIIMLTAFSPRTRQNAR</sequence>
<evidence type="ECO:0000313" key="10">
    <source>
        <dbReference type="EMBL" id="SHF27063.1"/>
    </source>
</evidence>
<evidence type="ECO:0000256" key="8">
    <source>
        <dbReference type="SAM" id="Phobius"/>
    </source>
</evidence>
<dbReference type="OrthoDB" id="9808602at2"/>
<evidence type="ECO:0000256" key="2">
    <source>
        <dbReference type="ARBA" id="ARBA00006464"/>
    </source>
</evidence>
<keyword evidence="6 8" id="KW-0472">Membrane</keyword>
<evidence type="ECO:0000256" key="6">
    <source>
        <dbReference type="ARBA" id="ARBA00023136"/>
    </source>
</evidence>
<proteinExistence type="inferred from homology"/>
<dbReference type="NCBIfam" id="TIGR03025">
    <property type="entry name" value="EPS_sugtrans"/>
    <property type="match status" value="1"/>
</dbReference>
<accession>A0A1M5A9T7</accession>
<feature type="transmembrane region" description="Helical" evidence="8">
    <location>
        <begin position="26"/>
        <end position="51"/>
    </location>
</feature>
<keyword evidence="3 10" id="KW-0808">Transferase</keyword>
<evidence type="ECO:0000313" key="11">
    <source>
        <dbReference type="Proteomes" id="UP000184533"/>
    </source>
</evidence>
<evidence type="ECO:0000256" key="7">
    <source>
        <dbReference type="ARBA" id="ARBA00023169"/>
    </source>
</evidence>
<evidence type="ECO:0000256" key="1">
    <source>
        <dbReference type="ARBA" id="ARBA00004141"/>
    </source>
</evidence>
<gene>
    <name evidence="10" type="ORF">SAMN02745223_02164</name>
</gene>
<evidence type="ECO:0000259" key="9">
    <source>
        <dbReference type="Pfam" id="PF02397"/>
    </source>
</evidence>
<dbReference type="Proteomes" id="UP000184533">
    <property type="component" value="Unassembled WGS sequence"/>
</dbReference>
<dbReference type="GO" id="GO:0089702">
    <property type="term" value="F:undecaprenyl-phosphate glucose phosphotransferase activity"/>
    <property type="evidence" value="ECO:0007669"/>
    <property type="project" value="TreeGrafter"/>
</dbReference>
<keyword evidence="5 8" id="KW-1133">Transmembrane helix</keyword>
<reference evidence="10 11" key="1">
    <citation type="submission" date="2016-11" db="EMBL/GenBank/DDBJ databases">
        <authorList>
            <person name="Jaros S."/>
            <person name="Januszkiewicz K."/>
            <person name="Wedrychowicz H."/>
        </authorList>
    </citation>
    <scope>NUCLEOTIDE SEQUENCE [LARGE SCALE GENOMIC DNA]</scope>
    <source>
        <strain evidence="10 11">DSM 17137</strain>
    </source>
</reference>
<feature type="domain" description="Bacterial sugar transferase" evidence="9">
    <location>
        <begin position="290"/>
        <end position="471"/>
    </location>
</feature>
<keyword evidence="7" id="KW-0270">Exopolysaccharide synthesis</keyword>
<dbReference type="AlphaFoldDB" id="A0A1M5A9T7"/>
<feature type="transmembrane region" description="Helical" evidence="8">
    <location>
        <begin position="128"/>
        <end position="152"/>
    </location>
</feature>
<comment type="similarity">
    <text evidence="2">Belongs to the bacterial sugar transferase family.</text>
</comment>
<dbReference type="Pfam" id="PF02397">
    <property type="entry name" value="Bac_transf"/>
    <property type="match status" value="1"/>
</dbReference>
<dbReference type="GO" id="GO:0009242">
    <property type="term" value="P:colanic acid biosynthetic process"/>
    <property type="evidence" value="ECO:0007669"/>
    <property type="project" value="TreeGrafter"/>
</dbReference>
<protein>
    <submittedName>
        <fullName evidence="10">Undecaprenyl-phosphate glucose phosphotransferase</fullName>
    </submittedName>
</protein>
<dbReference type="Pfam" id="PF13727">
    <property type="entry name" value="CoA_binding_3"/>
    <property type="match status" value="1"/>
</dbReference>
<feature type="transmembrane region" description="Helical" evidence="8">
    <location>
        <begin position="63"/>
        <end position="86"/>
    </location>
</feature>
<evidence type="ECO:0000256" key="3">
    <source>
        <dbReference type="ARBA" id="ARBA00022679"/>
    </source>
</evidence>
<dbReference type="GO" id="GO:0016020">
    <property type="term" value="C:membrane"/>
    <property type="evidence" value="ECO:0007669"/>
    <property type="project" value="UniProtKB-SubCell"/>
</dbReference>
<dbReference type="InterPro" id="IPR003362">
    <property type="entry name" value="Bact_transf"/>
</dbReference>
<feature type="transmembrane region" description="Helical" evidence="8">
    <location>
        <begin position="292"/>
        <end position="316"/>
    </location>
</feature>
<dbReference type="InterPro" id="IPR017475">
    <property type="entry name" value="EPS_sugar_tfrase"/>
</dbReference>
<dbReference type="PANTHER" id="PTHR30576:SF21">
    <property type="entry name" value="UDP-GLUCOSE:UNDECAPRENYL-PHOSPHATE GLUCOSE-1-PHOSPHATE TRANSFERASE"/>
    <property type="match status" value="1"/>
</dbReference>
<organism evidence="10 11">
    <name type="scientific">Devosia limi DSM 17137</name>
    <dbReference type="NCBI Taxonomy" id="1121477"/>
    <lineage>
        <taxon>Bacteria</taxon>
        <taxon>Pseudomonadati</taxon>
        <taxon>Pseudomonadota</taxon>
        <taxon>Alphaproteobacteria</taxon>
        <taxon>Hyphomicrobiales</taxon>
        <taxon>Devosiaceae</taxon>
        <taxon>Devosia</taxon>
    </lineage>
</organism>
<feature type="transmembrane region" description="Helical" evidence="8">
    <location>
        <begin position="98"/>
        <end position="116"/>
    </location>
</feature>
<dbReference type="PANTHER" id="PTHR30576">
    <property type="entry name" value="COLANIC BIOSYNTHESIS UDP-GLUCOSE LIPID CARRIER TRANSFERASE"/>
    <property type="match status" value="1"/>
</dbReference>
<dbReference type="EMBL" id="FQVC01000006">
    <property type="protein sequence ID" value="SHF27063.1"/>
    <property type="molecule type" value="Genomic_DNA"/>
</dbReference>
<keyword evidence="4 8" id="KW-0812">Transmembrane</keyword>